<dbReference type="InterPro" id="IPR027417">
    <property type="entry name" value="P-loop_NTPase"/>
</dbReference>
<evidence type="ECO:0000256" key="4">
    <source>
        <dbReference type="ARBA" id="ARBA00022840"/>
    </source>
</evidence>
<dbReference type="GO" id="GO:0005694">
    <property type="term" value="C:chromosome"/>
    <property type="evidence" value="ECO:0007669"/>
    <property type="project" value="UniProtKB-ARBA"/>
</dbReference>
<dbReference type="PANTHER" id="PTHR21529">
    <property type="entry name" value="MAMMARY TURMOR VIRUS RECEPTOR HOMOLOG 1, 2 MTVR1, 2"/>
    <property type="match status" value="1"/>
</dbReference>
<dbReference type="GO" id="GO:0005524">
    <property type="term" value="F:ATP binding"/>
    <property type="evidence" value="ECO:0007669"/>
    <property type="project" value="UniProtKB-UniRule"/>
</dbReference>
<name>A0A1S3CD94_CUCME</name>
<sequence length="2802" mass="320585">MDEMKEKEEMETHLGLTDILFSWSLEDIFNENLYQDKIEKIPDTFGSVESYLGSYINPLLEETRAQLCSCMDMDVISAAPCAEVSYLVECKPYNTGLYDCKVDGWKNKFDRIGKEPYEVFPGDVFILADVKPELPSDLQRMGKSWSLAIVHKMSEDDLSSTSFKVKVQNLEMIEKSMFVVFLFNILPSKRIWNALHMNVNSEIISKILCPNSMDAENFDTSRHLYQNLNASFLSSLNASQERAVLSSLYKTNFEHEPTADLIWGPPGTGKTKTVSVLLLNLMQNRCKTIIVTPTNVAIVEVATRVLNLVKELHEIEYGPDCLYYSFGDILLFGNKEMLKLGSDVEEIYLDYRIQKLLECFGPLTGWRHCFGSMTDFLEDCVSQYNIFLENALKQECLDDKETDEKGCIRKDKDAKVASKSFLEFAREKFMSVASQLRTCLAIFSTHLPRKCILKLGLQDLVSLSKSLDCFEDLLFRQSVVSDVLEDLFKRSVVSEDFPTTCTDFACLFDMARSGCLSGLKSLHCSLRALKLPRAINRLSIEHFCFQNASLVFSTASSSYRLHYKYRLDSESMPSFKVLVIDEAAQLKECESIIAFQIPDIKHAILIGDECQLPAMVESKLADNAGFGRSLFARFSSLGHPRHLLNVQYRMHPSISFFPNSKFYFSQILDGPNVQSSNYQKNYLLGFMFGPYSFINIKYGKEEKDDIGHSRKNMIEVAVALKIVQSLYNAWTNSGGKLSIGIISPYSAQVATIRDKLGHRYDKLDGFWVKVKSVDGFQGGEEDIIIISTVRSNRGSSVGFLSCDQRTNVALTRARYCLWILGNDKTLSNSESSWAHLVCDAKDRGCFFDADDDENLAKAIVDVKKEFNQLDDLLRGDSILFRNARWKVLFSDRFLKSFKKLSAVEMKKKVLNLLLKLSNGWRPKTRDLNLVCGSSTRILKKIKVERLYVICSIDIVKESAYMQVLRIWDVLPLEDISKLVKHLDNIFSSYTDEYVNLCQEICYDGDFLEVPKTWAFMSELVRYKSDVDNSNGGNLQGTAYDGRSYVENSKVKDSLLLMKFYSLSFGVVSHLLSDRDGIELDLPFEVTEEELDIILYPRSTFILGRSGTGKTTVLTMKLYQKEKLHYLVAGSYGVEDGVSSEVGQKSEISDIPAAENGAVLRQLFLTVSPKLCYAVRQHVAHLKSHACGGDTKRTTAFDMENMDDLEAQFTDVPDSLANITTKSYPLVITFYKFLMMLDGTLCNSYFERFCDARQLLYGQTCGSRSIALQSFIRKNEVTYDRFSSSYWPHFNTQLTKKLDCSRVFTEILSHIKGDPRAIDASDGKLSKEDYLLLSHCRTSSLTRQERETIYEIFQSYEKLKMENREFDLGDFVIDLHHRLRTQGYEGDEMDFIYIDEVQDLSMSQLALFSYVCRNVEEGFVFSGDTAQTIARGIDFRFQDIRSLFYKKFVLPQIRSGGREREDKGHISEIFHLSQNFRTHAGVLNLSQSVIDLLYHFFPQSIDILKPETSRISGESPVLLECGNNENAIKMIFGNRRNVGSMEGFGAEQVILVRDESAQKEIFNIVGKKALVLTILECKGLEFQDVLLYNFFGSSPLKNKWRVIYNYMEELGMLDSNLHQSIPQFSKSKHNSLCSELKQLYVAVTRTRQRLWFCEDTREHSEPLFDYWKRKCVVQVQQLNDSLAQSMVASSSREDWRSQGFKLYHEGNYKMATMCFERAEDDYWEKRSKASGLRAFAEHILKANPVEANSILREAAVIYEAIGKADSAAQCFFDIGEFKRAGVIFEEKCGKLERAGECFHLAKCYDRAADVYARENRFSACLNVCSEGKLFDIGLQYILSWKQDAGCDHHGFKSKEIENLEQEFLEKCALHFHYCKDSRSMMKSVKSFRTVDLMRDFLKSLNCLDELLLLEEELGNFLDAVKIAKSKGDLLHVVDLLGKAGNFIDASKLLVQYVLSNSLWSPGSKGWPLKQFKQKEELLKKAKSLAENDSKKLYDYTCTEADIISNENDSLEALAGYLTATKNQNNFRGEMICLRKILDVHLNTSKYTLEYELVSDLTKHSKEVVLENQVSVETLVYFWNCWKDRILSLLESLTFHGGNDVDIYPYNEFCLDFFGVWRLNNSHILLNSNADWAKNVDERFVHRNGKLVSIEAAQFYLFAKNYWTTELRTSGLKVLEKFDYLYKFSNKSQLTTFLLCRLLSRMFEVAKFLLESTHLNHGYHDKQMLLRFYKLATGEIQTHFFPPDCQVSLKESLICLRLTDVCQNMMIETIMENVQLTIRPTYGQIGRVAMLILGSRKLDKKLCRSIFNWLRENYPWSAFIQELCDSKSVENEPRGNLAKEMALVWRFHEALRDMYNANWVAERDYISPFSFMYLVERLLIMVSSMKGYFITTKFSFIEWLICQEENSNVTFILGAQTQHSFRPTVVFLANILQHFLLDVKTTKDWTKKTHPNLKEYYPILVRRLVAVTCLLNLNFGICFDVLRNLLGRNYITDCLPLEFCDALRRKNFYVETEKINKIAGFFKAIGNPMVIVSSDGDCKQFKCRDATLVNLKISHSINDIMKVMFPKEAKTMQIRTDTPKFQDVTTTTSEVQSSKGCDPGEVTQLPSSSLALDKYKEMKSDCENEGNSPKPAGFWEMFEALTSVESEIDGKSKQSNASKVKMDVDKWLQHLTAAKSMGEKEIPLEKVDGLLNELDLLSTALSMSKPEENVTQVISISKSLYSRRTELESIFTKLLNDDPEMEVGQMSGIKNAEGDEIVNPDCNDKSPEECRGVEAVKVEPVLPQAMNQKGKGKNKPKKNKSRKK</sequence>
<dbReference type="InterPro" id="IPR047187">
    <property type="entry name" value="SF1_C_Upf1"/>
</dbReference>
<keyword evidence="1 5" id="KW-0547">Nucleotide-binding</keyword>
<dbReference type="SUPFAM" id="SSF48452">
    <property type="entry name" value="TPR-like"/>
    <property type="match status" value="1"/>
</dbReference>
<keyword evidence="3 5" id="KW-0347">Helicase</keyword>
<dbReference type="Pfam" id="PF13086">
    <property type="entry name" value="AAA_11"/>
    <property type="match status" value="2"/>
</dbReference>
<proteinExistence type="predicted"/>
<dbReference type="CDD" id="cd18808">
    <property type="entry name" value="SF1_C_Upf1"/>
    <property type="match status" value="1"/>
</dbReference>
<feature type="compositionally biased region" description="Basic and acidic residues" evidence="6">
    <location>
        <begin position="2760"/>
        <end position="2775"/>
    </location>
</feature>
<dbReference type="GO" id="GO:0016787">
    <property type="term" value="F:hydrolase activity"/>
    <property type="evidence" value="ECO:0007669"/>
    <property type="project" value="UniProtKB-UniRule"/>
</dbReference>
<feature type="domain" description="UvrD-like helicase ATP-binding" evidence="7">
    <location>
        <begin position="1082"/>
        <end position="1478"/>
    </location>
</feature>
<dbReference type="GO" id="GO:0004386">
    <property type="term" value="F:helicase activity"/>
    <property type="evidence" value="ECO:0007669"/>
    <property type="project" value="UniProtKB-UniRule"/>
</dbReference>
<dbReference type="InterPro" id="IPR041677">
    <property type="entry name" value="DNA2/NAM7_AAA_11"/>
</dbReference>
<dbReference type="GeneID" id="103499108"/>
<keyword evidence="8" id="KW-1185">Reference proteome</keyword>
<dbReference type="PROSITE" id="PS51198">
    <property type="entry name" value="UVRD_HELICASE_ATP_BIND"/>
    <property type="match status" value="1"/>
</dbReference>
<evidence type="ECO:0000313" key="8">
    <source>
        <dbReference type="Proteomes" id="UP001652600"/>
    </source>
</evidence>
<dbReference type="InterPro" id="IPR041679">
    <property type="entry name" value="DNA2/NAM7-like_C"/>
</dbReference>
<keyword evidence="4 5" id="KW-0067">ATP-binding</keyword>
<evidence type="ECO:0000256" key="5">
    <source>
        <dbReference type="PROSITE-ProRule" id="PRU00560"/>
    </source>
</evidence>
<dbReference type="Pfam" id="PF13087">
    <property type="entry name" value="AAA_12"/>
    <property type="match status" value="1"/>
</dbReference>
<dbReference type="InterPro" id="IPR014016">
    <property type="entry name" value="UvrD-like_ATP-bd"/>
</dbReference>
<reference evidence="9" key="1">
    <citation type="submission" date="2025-08" db="UniProtKB">
        <authorList>
            <consortium name="RefSeq"/>
        </authorList>
    </citation>
    <scope>IDENTIFICATION</scope>
    <source>
        <tissue evidence="9">Stem</tissue>
    </source>
</reference>
<dbReference type="Pfam" id="PF00580">
    <property type="entry name" value="UvrD-helicase"/>
    <property type="match status" value="1"/>
</dbReference>
<keyword evidence="2 5" id="KW-0378">Hydrolase</keyword>
<evidence type="ECO:0000256" key="2">
    <source>
        <dbReference type="ARBA" id="ARBA00022801"/>
    </source>
</evidence>
<evidence type="ECO:0000256" key="1">
    <source>
        <dbReference type="ARBA" id="ARBA00022741"/>
    </source>
</evidence>
<dbReference type="InterPro" id="IPR011990">
    <property type="entry name" value="TPR-like_helical_dom_sf"/>
</dbReference>
<dbReference type="SUPFAM" id="SSF52540">
    <property type="entry name" value="P-loop containing nucleoside triphosphate hydrolases"/>
    <property type="match status" value="2"/>
</dbReference>
<feature type="region of interest" description="Disordered" evidence="6">
    <location>
        <begin position="2747"/>
        <end position="2802"/>
    </location>
</feature>
<evidence type="ECO:0000256" key="3">
    <source>
        <dbReference type="ARBA" id="ARBA00022806"/>
    </source>
</evidence>
<accession>A0A1S3CD94</accession>
<dbReference type="Pfam" id="PF20073">
    <property type="entry name" value="DUF6469"/>
    <property type="match status" value="1"/>
</dbReference>
<feature type="binding site" evidence="5">
    <location>
        <begin position="1103"/>
        <end position="1110"/>
    </location>
    <ligand>
        <name>ATP</name>
        <dbReference type="ChEBI" id="CHEBI:30616"/>
    </ligand>
</feature>
<feature type="compositionally biased region" description="Basic residues" evidence="6">
    <location>
        <begin position="2788"/>
        <end position="2802"/>
    </location>
</feature>
<dbReference type="Gene3D" id="1.10.10.160">
    <property type="match status" value="1"/>
</dbReference>
<dbReference type="PANTHER" id="PTHR21529:SF4">
    <property type="entry name" value="TPR AND ANKYRIN REPEAT-CONTAINING PROTEIN 1"/>
    <property type="match status" value="1"/>
</dbReference>
<dbReference type="eggNOG" id="KOG1801">
    <property type="taxonomic scope" value="Eukaryota"/>
</dbReference>
<dbReference type="Proteomes" id="UP001652600">
    <property type="component" value="Chromosome 10"/>
</dbReference>
<dbReference type="InterPro" id="IPR013986">
    <property type="entry name" value="DExx_box_DNA_helicase_dom_sf"/>
</dbReference>
<dbReference type="OrthoDB" id="3156807at2759"/>
<evidence type="ECO:0000256" key="6">
    <source>
        <dbReference type="SAM" id="MobiDB-lite"/>
    </source>
</evidence>
<dbReference type="KEGG" id="cmo:103499108"/>
<dbReference type="RefSeq" id="XP_008460225.1">
    <property type="nucleotide sequence ID" value="XM_008462003.3"/>
</dbReference>
<dbReference type="Gene3D" id="3.40.50.300">
    <property type="entry name" value="P-loop containing nucleotide triphosphate hydrolases"/>
    <property type="match status" value="4"/>
</dbReference>
<dbReference type="FunFam" id="3.40.50.300:FF:000326">
    <property type="entry name" value="P-loop containing nucleoside triphosphate hydrolase"/>
    <property type="match status" value="1"/>
</dbReference>
<evidence type="ECO:0000259" key="7">
    <source>
        <dbReference type="PROSITE" id="PS51198"/>
    </source>
</evidence>
<organism evidence="8 9">
    <name type="scientific">Cucumis melo</name>
    <name type="common">Muskmelon</name>
    <dbReference type="NCBI Taxonomy" id="3656"/>
    <lineage>
        <taxon>Eukaryota</taxon>
        <taxon>Viridiplantae</taxon>
        <taxon>Streptophyta</taxon>
        <taxon>Embryophyta</taxon>
        <taxon>Tracheophyta</taxon>
        <taxon>Spermatophyta</taxon>
        <taxon>Magnoliopsida</taxon>
        <taxon>eudicotyledons</taxon>
        <taxon>Gunneridae</taxon>
        <taxon>Pentapetalae</taxon>
        <taxon>rosids</taxon>
        <taxon>fabids</taxon>
        <taxon>Cucurbitales</taxon>
        <taxon>Cucurbitaceae</taxon>
        <taxon>Benincaseae</taxon>
        <taxon>Cucumis</taxon>
    </lineage>
</organism>
<dbReference type="InterPro" id="IPR045529">
    <property type="entry name" value="DUF6469"/>
</dbReference>
<evidence type="ECO:0000313" key="9">
    <source>
        <dbReference type="RefSeq" id="XP_008460225.1"/>
    </source>
</evidence>
<dbReference type="InterPro" id="IPR039904">
    <property type="entry name" value="TRANK1"/>
</dbReference>
<gene>
    <name evidence="9" type="primary">LOC103499108</name>
</gene>
<protein>
    <submittedName>
        <fullName evidence="9">Uncharacterized protein LOC103499108</fullName>
    </submittedName>
</protein>